<protein>
    <submittedName>
        <fullName evidence="2">Uncharacterized protein</fullName>
    </submittedName>
</protein>
<dbReference type="EMBL" id="JAUEPS010000009">
    <property type="protein sequence ID" value="KAK0462471.1"/>
    <property type="molecule type" value="Genomic_DNA"/>
</dbReference>
<feature type="region of interest" description="Disordered" evidence="1">
    <location>
        <begin position="163"/>
        <end position="193"/>
    </location>
</feature>
<feature type="compositionally biased region" description="Low complexity" evidence="1">
    <location>
        <begin position="165"/>
        <end position="178"/>
    </location>
</feature>
<reference evidence="2" key="1">
    <citation type="submission" date="2023-06" db="EMBL/GenBank/DDBJ databases">
        <authorList>
            <consortium name="Lawrence Berkeley National Laboratory"/>
            <person name="Ahrendt S."/>
            <person name="Sahu N."/>
            <person name="Indic B."/>
            <person name="Wong-Bajracharya J."/>
            <person name="Merenyi Z."/>
            <person name="Ke H.-M."/>
            <person name="Monk M."/>
            <person name="Kocsube S."/>
            <person name="Drula E."/>
            <person name="Lipzen A."/>
            <person name="Balint B."/>
            <person name="Henrissat B."/>
            <person name="Andreopoulos B."/>
            <person name="Martin F.M."/>
            <person name="Harder C.B."/>
            <person name="Rigling D."/>
            <person name="Ford K.L."/>
            <person name="Foster G.D."/>
            <person name="Pangilinan J."/>
            <person name="Papanicolaou A."/>
            <person name="Barry K."/>
            <person name="LaButti K."/>
            <person name="Viragh M."/>
            <person name="Koriabine M."/>
            <person name="Yan M."/>
            <person name="Riley R."/>
            <person name="Champramary S."/>
            <person name="Plett K.L."/>
            <person name="Tsai I.J."/>
            <person name="Slot J."/>
            <person name="Sipos G."/>
            <person name="Plett J."/>
            <person name="Nagy L.G."/>
            <person name="Grigoriev I.V."/>
        </authorList>
    </citation>
    <scope>NUCLEOTIDE SEQUENCE</scope>
    <source>
        <strain evidence="2">CCBAS 213</strain>
    </source>
</reference>
<dbReference type="RefSeq" id="XP_060334083.1">
    <property type="nucleotide sequence ID" value="XM_060472358.1"/>
</dbReference>
<keyword evidence="3" id="KW-1185">Reference proteome</keyword>
<evidence type="ECO:0000313" key="2">
    <source>
        <dbReference type="EMBL" id="KAK0462471.1"/>
    </source>
</evidence>
<dbReference type="AlphaFoldDB" id="A0AA39NBB6"/>
<evidence type="ECO:0000256" key="1">
    <source>
        <dbReference type="SAM" id="MobiDB-lite"/>
    </source>
</evidence>
<organism evidence="2 3">
    <name type="scientific">Armillaria tabescens</name>
    <name type="common">Ringless honey mushroom</name>
    <name type="synonym">Agaricus tabescens</name>
    <dbReference type="NCBI Taxonomy" id="1929756"/>
    <lineage>
        <taxon>Eukaryota</taxon>
        <taxon>Fungi</taxon>
        <taxon>Dikarya</taxon>
        <taxon>Basidiomycota</taxon>
        <taxon>Agaricomycotina</taxon>
        <taxon>Agaricomycetes</taxon>
        <taxon>Agaricomycetidae</taxon>
        <taxon>Agaricales</taxon>
        <taxon>Marasmiineae</taxon>
        <taxon>Physalacriaceae</taxon>
        <taxon>Desarmillaria</taxon>
    </lineage>
</organism>
<sequence length="336" mass="36196">MKRCNFGLFTSLAPPSMLATATLPDSPSFSARFYVTSRDVASNYRHTTVTIIPTVPASLPQNASTICNPGISQQDSTRWTRSRAQERKTTLLESRTSGRVPDVALISLMEGPYRQRASKTAHFDSGSTDGASQRMFPSSGILTNSESDICISDDINTEEAHAMFSDSASPAPVTSSAPRLSPGLAQATTKDRARSHAQKLTVLLLKLGKAGQVPDEAELSLMKNRFGQRASQATRFNWGSTDGVPRHIGALRPLLTPPPSPMVVSPPMSISSLHCSPVQARDLTPAGDIGPYSTASSTSSMQPHPMLRPLALFPHAQHPDTQDPCCFVHQNLARSF</sequence>
<dbReference type="Proteomes" id="UP001175211">
    <property type="component" value="Unassembled WGS sequence"/>
</dbReference>
<name>A0AA39NBB6_ARMTA</name>
<feature type="region of interest" description="Disordered" evidence="1">
    <location>
        <begin position="117"/>
        <end position="140"/>
    </location>
</feature>
<comment type="caution">
    <text evidence="2">The sequence shown here is derived from an EMBL/GenBank/DDBJ whole genome shotgun (WGS) entry which is preliminary data.</text>
</comment>
<proteinExistence type="predicted"/>
<dbReference type="GeneID" id="85355906"/>
<gene>
    <name evidence="2" type="ORF">EV420DRAFT_1524994</name>
</gene>
<accession>A0AA39NBB6</accession>
<evidence type="ECO:0000313" key="3">
    <source>
        <dbReference type="Proteomes" id="UP001175211"/>
    </source>
</evidence>